<dbReference type="GO" id="GO:0005737">
    <property type="term" value="C:cytoplasm"/>
    <property type="evidence" value="ECO:0007669"/>
    <property type="project" value="TreeGrafter"/>
</dbReference>
<dbReference type="InterPro" id="IPR001206">
    <property type="entry name" value="Diacylglycerol_kinase_cat_dom"/>
</dbReference>
<proteinExistence type="predicted"/>
<dbReference type="GO" id="GO:0016020">
    <property type="term" value="C:membrane"/>
    <property type="evidence" value="ECO:0007669"/>
    <property type="project" value="TreeGrafter"/>
</dbReference>
<evidence type="ECO:0000313" key="2">
    <source>
        <dbReference type="EMBL" id="KAK3203494.1"/>
    </source>
</evidence>
<dbReference type="PANTHER" id="PTHR12358:SF108">
    <property type="entry name" value="DAGKC DOMAIN-CONTAINING PROTEIN"/>
    <property type="match status" value="1"/>
</dbReference>
<accession>A0AAN6RDV1</accession>
<dbReference type="InterPro" id="IPR016064">
    <property type="entry name" value="NAD/diacylglycerol_kinase_sf"/>
</dbReference>
<sequence>MADSTAFTFKTDSGEERSINPKDLVAVVPGPDDSLSTVIYVEHDPQDDTALPKAIITKGTAQPTIPLQDTSDEETHIIISTASGTTKAQLFHDQVLTPILESLFPKGHPNFLTHVTDSPSSIKNLTSDIFLPTAQAGIPLRILLLSGDGGIVDLINGLSSHPKSPSYLPPKLVLLPLGTANALYHSTTAGQDTTWGLRALASQVSKPLPTFTATFSPGARLLTHEGQIEEALPTNEAGDPVLHGAVVASWAMHASLVADSDTPAYRPHGISRFQMAAKEALFPADGSLPHAYQGTISLLRNGEWSPIPETQHMYVLASLVSNLERKFCISPHTGVLDGRLAVVRFGPRSGGRR</sequence>
<organism evidence="2 3">
    <name type="scientific">Pseudopithomyces chartarum</name>
    <dbReference type="NCBI Taxonomy" id="1892770"/>
    <lineage>
        <taxon>Eukaryota</taxon>
        <taxon>Fungi</taxon>
        <taxon>Dikarya</taxon>
        <taxon>Ascomycota</taxon>
        <taxon>Pezizomycotina</taxon>
        <taxon>Dothideomycetes</taxon>
        <taxon>Pleosporomycetidae</taxon>
        <taxon>Pleosporales</taxon>
        <taxon>Massarineae</taxon>
        <taxon>Didymosphaeriaceae</taxon>
        <taxon>Pseudopithomyces</taxon>
    </lineage>
</organism>
<dbReference type="PANTHER" id="PTHR12358">
    <property type="entry name" value="SPHINGOSINE KINASE"/>
    <property type="match status" value="1"/>
</dbReference>
<comment type="caution">
    <text evidence="2">The sequence shown here is derived from an EMBL/GenBank/DDBJ whole genome shotgun (WGS) entry which is preliminary data.</text>
</comment>
<dbReference type="GO" id="GO:0001727">
    <property type="term" value="F:lipid kinase activity"/>
    <property type="evidence" value="ECO:0007669"/>
    <property type="project" value="TreeGrafter"/>
</dbReference>
<reference evidence="2 3" key="1">
    <citation type="submission" date="2021-02" db="EMBL/GenBank/DDBJ databases">
        <title>Genome assembly of Pseudopithomyces chartarum.</title>
        <authorList>
            <person name="Jauregui R."/>
            <person name="Singh J."/>
            <person name="Voisey C."/>
        </authorList>
    </citation>
    <scope>NUCLEOTIDE SEQUENCE [LARGE SCALE GENOMIC DNA]</scope>
    <source>
        <strain evidence="2 3">AGR01</strain>
    </source>
</reference>
<protein>
    <recommendedName>
        <fullName evidence="1">DAGKc domain-containing protein</fullName>
    </recommendedName>
</protein>
<dbReference type="SUPFAM" id="SSF111331">
    <property type="entry name" value="NAD kinase/diacylglycerol kinase-like"/>
    <property type="match status" value="1"/>
</dbReference>
<dbReference type="GO" id="GO:0046512">
    <property type="term" value="P:sphingosine biosynthetic process"/>
    <property type="evidence" value="ECO:0007669"/>
    <property type="project" value="TreeGrafter"/>
</dbReference>
<dbReference type="InterPro" id="IPR017438">
    <property type="entry name" value="ATP-NAD_kinase_N"/>
</dbReference>
<dbReference type="Pfam" id="PF00781">
    <property type="entry name" value="DAGK_cat"/>
    <property type="match status" value="1"/>
</dbReference>
<gene>
    <name evidence="2" type="ORF">GRF29_112g1402318</name>
</gene>
<dbReference type="EMBL" id="WVTA01000011">
    <property type="protein sequence ID" value="KAK3203494.1"/>
    <property type="molecule type" value="Genomic_DNA"/>
</dbReference>
<evidence type="ECO:0000259" key="1">
    <source>
        <dbReference type="Pfam" id="PF00781"/>
    </source>
</evidence>
<dbReference type="Gene3D" id="3.40.50.10330">
    <property type="entry name" value="Probable inorganic polyphosphate/atp-NAD kinase, domain 1"/>
    <property type="match status" value="1"/>
</dbReference>
<dbReference type="InterPro" id="IPR050187">
    <property type="entry name" value="Lipid_Phosphate_FormReg"/>
</dbReference>
<feature type="domain" description="DAGKc" evidence="1">
    <location>
        <begin position="77"/>
        <end position="207"/>
    </location>
</feature>
<keyword evidence="3" id="KW-1185">Reference proteome</keyword>
<dbReference type="Proteomes" id="UP001280581">
    <property type="component" value="Unassembled WGS sequence"/>
</dbReference>
<evidence type="ECO:0000313" key="3">
    <source>
        <dbReference type="Proteomes" id="UP001280581"/>
    </source>
</evidence>
<dbReference type="AlphaFoldDB" id="A0AAN6RDV1"/>
<name>A0AAN6RDV1_9PLEO</name>